<dbReference type="Pfam" id="PF10145">
    <property type="entry name" value="PhageMin_Tail"/>
    <property type="match status" value="1"/>
</dbReference>
<dbReference type="Proteomes" id="UP000198440">
    <property type="component" value="Unassembled WGS sequence"/>
</dbReference>
<evidence type="ECO:0000256" key="1">
    <source>
        <dbReference type="ARBA" id="ARBA00022612"/>
    </source>
</evidence>
<feature type="transmembrane region" description="Helical" evidence="4">
    <location>
        <begin position="469"/>
        <end position="491"/>
    </location>
</feature>
<sequence length="1202" mass="125717">MSDLNIAMILRLVDRVSAPARQVRGALSGIAESATRAGNRTAAFADRSIAAAQASRTAMRGAAMGTVGMGFALFQAMRPAVRFEEAMAGVGAVSGASQEELERLTEEARRLGSTTPHAASAAADGMRFLAQAGFDVNETIEAMPGLLNLASAAQTSLADTSDITSNILSGFRMEADEMGRLGDVLTNTFTSSNVDLRMLGTTMEFVAPAAEAAGVSLEQTAAMAGLLGDAGIQGSKAGTGLRAVIDRLSSASGEGQAALEALGVQTSDANGNLRDMPTLLAEIDAAMADLGSAERAGMRSAIFGREASSAAEILLERAGAGRLDEYAESLHRAGTAAGIAAQMNDNAQGSLRRLASVAESASIAAGNALLPALTDVAEGIAPIVEMAAAWADANPELIAQIGTFTAGLLGLRVASLVLRYAALTTAVPVLRLIGAGGRLVAFLPVLGRALLALLNPFALVRGAMIALRVALLASGIGAIVAGIALAGLWIWNNWEGLLAFFQGFGVGLRAALGPAAPLLDWLVERAQALAEWIGALVAPLDASAEAWAEWGETAGGWLGGVVAQLIEWIEASPAVAQGVALVTAGVMGLRLALRVATWPLRMFGRLLGSVVGGMARLSGLRALRLSRLLTPLRWVALIPRLIWSLFLTLAVGGRRLLVSGLFKALAWGALIPRLARATWVALAVGSRLAVSALFRPLSWAASALIPRLSALRFRSIATGGARLAVSALVAPLRWTRRLIPAIRWGSLGLGVLGMTRGGWGALVRPLVWAARIGGRALIGPIGWALLAGELLWSFLIKPVGWDEYLSREALSGYVEEIRKWFTWENLIEVINWAVWLPIAPFTALMEWIFGFQWSDFLPDWSWSFIGKIDFGDLITWPEPPAWLLWLMGRDDSPIVEAPVVADMPGFNRLTPEVRQAAETVQAAAGRSALPAQRIAELREEAEATRAEIAALEDQLTGPMGPGDMMASAERRRRLGQAQAELEALVGQIAEAEAQSDQLEAALAVLSDTEAAPEINVTSIERALERVRELSGALRNLPGGTANGAAPTGTTSGEPRPAGARALGGSVRPGFGYRINEQGEEIFVPDVAGRVIPARVSRMIMAASMAGVPAVAAAGAVDMAALASFNPAAIAAEMPNIDRSPSLVGAGGNQQVGGVTVGDIHIHAAPGMSPQDIAAEVRREIERIGRESGSANGLHDGGQYDRD</sequence>
<keyword evidence="4" id="KW-1133">Transmembrane helix</keyword>
<dbReference type="OrthoDB" id="5461326at2"/>
<proteinExistence type="predicted"/>
<evidence type="ECO:0000256" key="4">
    <source>
        <dbReference type="SAM" id="Phobius"/>
    </source>
</evidence>
<feature type="domain" description="Phage tail tape measure protein" evidence="5">
    <location>
        <begin position="106"/>
        <end position="304"/>
    </location>
</feature>
<dbReference type="AlphaFoldDB" id="A0A239EK42"/>
<evidence type="ECO:0000256" key="2">
    <source>
        <dbReference type="SAM" id="Coils"/>
    </source>
</evidence>
<accession>A0A239EK42</accession>
<organism evidence="6 7">
    <name type="scientific">Antarctobacter heliothermus</name>
    <dbReference type="NCBI Taxonomy" id="74033"/>
    <lineage>
        <taxon>Bacteria</taxon>
        <taxon>Pseudomonadati</taxon>
        <taxon>Pseudomonadota</taxon>
        <taxon>Alphaproteobacteria</taxon>
        <taxon>Rhodobacterales</taxon>
        <taxon>Roseobacteraceae</taxon>
        <taxon>Antarctobacter</taxon>
    </lineage>
</organism>
<evidence type="ECO:0000313" key="7">
    <source>
        <dbReference type="Proteomes" id="UP000198440"/>
    </source>
</evidence>
<keyword evidence="4" id="KW-0812">Transmembrane</keyword>
<feature type="transmembrane region" description="Helical" evidence="4">
    <location>
        <begin position="439"/>
        <end position="457"/>
    </location>
</feature>
<dbReference type="NCBIfam" id="TIGR01760">
    <property type="entry name" value="tape_meas_TP901"/>
    <property type="match status" value="1"/>
</dbReference>
<feature type="compositionally biased region" description="Low complexity" evidence="3">
    <location>
        <begin position="1037"/>
        <end position="1050"/>
    </location>
</feature>
<keyword evidence="2" id="KW-0175">Coiled coil</keyword>
<evidence type="ECO:0000256" key="3">
    <source>
        <dbReference type="SAM" id="MobiDB-lite"/>
    </source>
</evidence>
<dbReference type="PANTHER" id="PTHR37813">
    <property type="entry name" value="FELS-2 PROPHAGE PROTEIN"/>
    <property type="match status" value="1"/>
</dbReference>
<feature type="region of interest" description="Disordered" evidence="3">
    <location>
        <begin position="1034"/>
        <end position="1062"/>
    </location>
</feature>
<dbReference type="RefSeq" id="WP_089277717.1">
    <property type="nucleotide sequence ID" value="NZ_FZON01000015.1"/>
</dbReference>
<evidence type="ECO:0000259" key="5">
    <source>
        <dbReference type="Pfam" id="PF10145"/>
    </source>
</evidence>
<dbReference type="EMBL" id="FZON01000015">
    <property type="protein sequence ID" value="SNS44272.1"/>
    <property type="molecule type" value="Genomic_DNA"/>
</dbReference>
<evidence type="ECO:0000313" key="6">
    <source>
        <dbReference type="EMBL" id="SNS44272.1"/>
    </source>
</evidence>
<protein>
    <submittedName>
        <fullName evidence="6">Phage tail tape measure protein, TP901 family, core region</fullName>
    </submittedName>
</protein>
<gene>
    <name evidence="6" type="ORF">SAMN04488078_101543</name>
</gene>
<feature type="coiled-coil region" evidence="2">
    <location>
        <begin position="934"/>
        <end position="1008"/>
    </location>
</feature>
<keyword evidence="1" id="KW-1188">Viral release from host cell</keyword>
<reference evidence="6 7" key="1">
    <citation type="submission" date="2017-06" db="EMBL/GenBank/DDBJ databases">
        <authorList>
            <person name="Kim H.J."/>
            <person name="Triplett B.A."/>
        </authorList>
    </citation>
    <scope>NUCLEOTIDE SEQUENCE [LARGE SCALE GENOMIC DNA]</scope>
    <source>
        <strain evidence="6 7">DSM 11445</strain>
    </source>
</reference>
<feature type="region of interest" description="Disordered" evidence="3">
    <location>
        <begin position="1180"/>
        <end position="1202"/>
    </location>
</feature>
<keyword evidence="4" id="KW-0472">Membrane</keyword>
<dbReference type="InterPro" id="IPR010090">
    <property type="entry name" value="Phage_tape_meas"/>
</dbReference>
<dbReference type="PANTHER" id="PTHR37813:SF1">
    <property type="entry name" value="FELS-2 PROPHAGE PROTEIN"/>
    <property type="match status" value="1"/>
</dbReference>
<name>A0A239EK42_9RHOB</name>